<feature type="chain" id="PRO_5038494370" evidence="2">
    <location>
        <begin position="26"/>
        <end position="291"/>
    </location>
</feature>
<reference evidence="3 4" key="1">
    <citation type="submission" date="2020-08" db="EMBL/GenBank/DDBJ databases">
        <title>Sequencing the genomes of 1000 actinobacteria strains.</title>
        <authorList>
            <person name="Klenk H.-P."/>
        </authorList>
    </citation>
    <scope>NUCLEOTIDE SEQUENCE [LARGE SCALE GENOMIC DNA]</scope>
    <source>
        <strain evidence="3 4">DSM 23040</strain>
    </source>
</reference>
<dbReference type="EMBL" id="JACHWP010000001">
    <property type="protein sequence ID" value="MBB3021757.1"/>
    <property type="molecule type" value="Genomic_DNA"/>
</dbReference>
<keyword evidence="4" id="KW-1185">Reference proteome</keyword>
<proteinExistence type="predicted"/>
<protein>
    <submittedName>
        <fullName evidence="3">Uncharacterized protein</fullName>
    </submittedName>
</protein>
<name>A0A839QWK6_9MICO</name>
<dbReference type="Proteomes" id="UP000568050">
    <property type="component" value="Unassembled WGS sequence"/>
</dbReference>
<dbReference type="AlphaFoldDB" id="A0A839QWK6"/>
<evidence type="ECO:0000313" key="4">
    <source>
        <dbReference type="Proteomes" id="UP000568050"/>
    </source>
</evidence>
<evidence type="ECO:0000256" key="1">
    <source>
        <dbReference type="SAM" id="MobiDB-lite"/>
    </source>
</evidence>
<evidence type="ECO:0000313" key="3">
    <source>
        <dbReference type="EMBL" id="MBB3021757.1"/>
    </source>
</evidence>
<feature type="compositionally biased region" description="Acidic residues" evidence="1">
    <location>
        <begin position="282"/>
        <end position="291"/>
    </location>
</feature>
<keyword evidence="2" id="KW-0732">Signal</keyword>
<feature type="region of interest" description="Disordered" evidence="1">
    <location>
        <begin position="272"/>
        <end position="291"/>
    </location>
</feature>
<gene>
    <name evidence="3" type="ORF">FHX50_000005</name>
</gene>
<dbReference type="PROSITE" id="PS51257">
    <property type="entry name" value="PROKAR_LIPOPROTEIN"/>
    <property type="match status" value="1"/>
</dbReference>
<dbReference type="RefSeq" id="WP_183373442.1">
    <property type="nucleotide sequence ID" value="NZ_CBCSFZ010000028.1"/>
</dbReference>
<sequence>MTITRTLRRTTATTAAALSSLLLIAACTGPGGQAQKPAEQQSPSASSTAAENPATKAACLDFFGDPDYLSPKAYEILGLAGSVAESTDGDTQFFASGADTLRTVFQDADDSVRTDVEPLMAWFQDEAPKGSKADMGAFADAYRGVAAACSGYSQAAAFDADPSKGGQKSAKLVCSELSTKPQTLGVFSTANVLPSEMFRVVGLSPRTVSADDMDTVKRVNDYLEQQKRAVDDEGVAAAIGEIQKPFTAALDGDMDSPGLRDAMDQFGSACSSAGFSGASDVTDSESGDLAG</sequence>
<comment type="caution">
    <text evidence="3">The sequence shown here is derived from an EMBL/GenBank/DDBJ whole genome shotgun (WGS) entry which is preliminary data.</text>
</comment>
<feature type="signal peptide" evidence="2">
    <location>
        <begin position="1"/>
        <end position="25"/>
    </location>
</feature>
<organism evidence="3 4">
    <name type="scientific">Helcobacillus massiliensis</name>
    <dbReference type="NCBI Taxonomy" id="521392"/>
    <lineage>
        <taxon>Bacteria</taxon>
        <taxon>Bacillati</taxon>
        <taxon>Actinomycetota</taxon>
        <taxon>Actinomycetes</taxon>
        <taxon>Micrococcales</taxon>
        <taxon>Dermabacteraceae</taxon>
        <taxon>Helcobacillus</taxon>
    </lineage>
</organism>
<evidence type="ECO:0000256" key="2">
    <source>
        <dbReference type="SAM" id="SignalP"/>
    </source>
</evidence>
<accession>A0A839QWK6</accession>